<dbReference type="PANTHER" id="PTHR42978">
    <property type="entry name" value="QUORUM-QUENCHING LACTONASE YTNP-RELATED-RELATED"/>
    <property type="match status" value="1"/>
</dbReference>
<keyword evidence="3" id="KW-0378">Hydrolase</keyword>
<organism evidence="6 7">
    <name type="scientific">Penicillium cataractarum</name>
    <dbReference type="NCBI Taxonomy" id="2100454"/>
    <lineage>
        <taxon>Eukaryota</taxon>
        <taxon>Fungi</taxon>
        <taxon>Dikarya</taxon>
        <taxon>Ascomycota</taxon>
        <taxon>Pezizomycotina</taxon>
        <taxon>Eurotiomycetes</taxon>
        <taxon>Eurotiomycetidae</taxon>
        <taxon>Eurotiales</taxon>
        <taxon>Aspergillaceae</taxon>
        <taxon>Penicillium</taxon>
    </lineage>
</organism>
<evidence type="ECO:0000256" key="4">
    <source>
        <dbReference type="ARBA" id="ARBA00022833"/>
    </source>
</evidence>
<keyword evidence="7" id="KW-1185">Reference proteome</keyword>
<dbReference type="GO" id="GO:0016787">
    <property type="term" value="F:hydrolase activity"/>
    <property type="evidence" value="ECO:0007669"/>
    <property type="project" value="UniProtKB-KW"/>
</dbReference>
<comment type="caution">
    <text evidence="6">The sequence shown here is derived from an EMBL/GenBank/DDBJ whole genome shotgun (WGS) entry which is preliminary data.</text>
</comment>
<comment type="similarity">
    <text evidence="1">Belongs to the metallo-beta-lactamase superfamily.</text>
</comment>
<evidence type="ECO:0000256" key="3">
    <source>
        <dbReference type="ARBA" id="ARBA00022801"/>
    </source>
</evidence>
<gene>
    <name evidence="6" type="ORF">N7496_009348</name>
</gene>
<keyword evidence="4" id="KW-0862">Zinc</keyword>
<dbReference type="SMART" id="SM00849">
    <property type="entry name" value="Lactamase_B"/>
    <property type="match status" value="1"/>
</dbReference>
<evidence type="ECO:0000259" key="5">
    <source>
        <dbReference type="SMART" id="SM00849"/>
    </source>
</evidence>
<sequence>MELPLSRSTVTVRIIDTTSRIIVPNDFTESTIKGAEFLDCPAFSFLIEHPSGRRLLFDLGLRPDYQNLPPIIQKYFSENDAKVSVEKGVSQLLAEDGVDPSSIEGIIWSHWHYDHVGDPSTFPSNTALIVGPGFRETFVPGYPSNPGSPILESDYTGRELKEVDFANDENRTTVGNFNAIDYFGDRSFYILDAPGHTIGHLCALARTTADPESFILMGADACHHSAEMRPSRWLPLPSKISPHPLEPDSPGPCPGSIFEHMLRNGDSKIPIYGQKRPGMIFSNPDIAEETIEKLQEADAKGNIFVVIAHDSHLKGTVDFFPKYANDFLRQGWDVKTKWKFLSDFKQALLGEETHSP</sequence>
<evidence type="ECO:0000313" key="7">
    <source>
        <dbReference type="Proteomes" id="UP001147782"/>
    </source>
</evidence>
<name>A0A9W9RNT0_9EURO</name>
<evidence type="ECO:0000256" key="2">
    <source>
        <dbReference type="ARBA" id="ARBA00022723"/>
    </source>
</evidence>
<reference evidence="6" key="2">
    <citation type="journal article" date="2023" name="IMA Fungus">
        <title>Comparative genomic study of the Penicillium genus elucidates a diverse pangenome and 15 lateral gene transfer events.</title>
        <authorList>
            <person name="Petersen C."/>
            <person name="Sorensen T."/>
            <person name="Nielsen M.R."/>
            <person name="Sondergaard T.E."/>
            <person name="Sorensen J.L."/>
            <person name="Fitzpatrick D.A."/>
            <person name="Frisvad J.C."/>
            <person name="Nielsen K.L."/>
        </authorList>
    </citation>
    <scope>NUCLEOTIDE SEQUENCE</scope>
    <source>
        <strain evidence="6">IBT 29864</strain>
    </source>
</reference>
<dbReference type="SUPFAM" id="SSF56281">
    <property type="entry name" value="Metallo-hydrolase/oxidoreductase"/>
    <property type="match status" value="1"/>
</dbReference>
<dbReference type="PANTHER" id="PTHR42978:SF5">
    <property type="entry name" value="METALLO-BETA-LACTAMASE DOMAIN-CONTAINING PROTEIN"/>
    <property type="match status" value="1"/>
</dbReference>
<dbReference type="Gene3D" id="3.60.15.10">
    <property type="entry name" value="Ribonuclease Z/Hydroxyacylglutathione hydrolase-like"/>
    <property type="match status" value="1"/>
</dbReference>
<evidence type="ECO:0000313" key="6">
    <source>
        <dbReference type="EMBL" id="KAJ5363635.1"/>
    </source>
</evidence>
<dbReference type="GO" id="GO:0046872">
    <property type="term" value="F:metal ion binding"/>
    <property type="evidence" value="ECO:0007669"/>
    <property type="project" value="UniProtKB-KW"/>
</dbReference>
<reference evidence="6" key="1">
    <citation type="submission" date="2022-11" db="EMBL/GenBank/DDBJ databases">
        <authorList>
            <person name="Petersen C."/>
        </authorList>
    </citation>
    <scope>NUCLEOTIDE SEQUENCE</scope>
    <source>
        <strain evidence="6">IBT 29864</strain>
    </source>
</reference>
<dbReference type="AlphaFoldDB" id="A0A9W9RNT0"/>
<dbReference type="InterPro" id="IPR051013">
    <property type="entry name" value="MBL_superfamily_lactonases"/>
</dbReference>
<evidence type="ECO:0000256" key="1">
    <source>
        <dbReference type="ARBA" id="ARBA00007749"/>
    </source>
</evidence>
<dbReference type="GeneID" id="81441441"/>
<protein>
    <submittedName>
        <fullName evidence="6">N-acyl homoserine lactonase AttM</fullName>
    </submittedName>
</protein>
<feature type="domain" description="Metallo-beta-lactamase" evidence="5">
    <location>
        <begin position="41"/>
        <end position="256"/>
    </location>
</feature>
<accession>A0A9W9RNT0</accession>
<dbReference type="Proteomes" id="UP001147782">
    <property type="component" value="Unassembled WGS sequence"/>
</dbReference>
<dbReference type="InterPro" id="IPR036866">
    <property type="entry name" value="RibonucZ/Hydroxyglut_hydro"/>
</dbReference>
<proteinExistence type="inferred from homology"/>
<dbReference type="Pfam" id="PF00753">
    <property type="entry name" value="Lactamase_B"/>
    <property type="match status" value="1"/>
</dbReference>
<keyword evidence="2" id="KW-0479">Metal-binding</keyword>
<dbReference type="OrthoDB" id="10250730at2759"/>
<dbReference type="RefSeq" id="XP_056551262.1">
    <property type="nucleotide sequence ID" value="XM_056702262.1"/>
</dbReference>
<dbReference type="EMBL" id="JAPZBS010000008">
    <property type="protein sequence ID" value="KAJ5363635.1"/>
    <property type="molecule type" value="Genomic_DNA"/>
</dbReference>
<dbReference type="CDD" id="cd07730">
    <property type="entry name" value="metallo-hydrolase-like_MBL-fold"/>
    <property type="match status" value="1"/>
</dbReference>
<dbReference type="InterPro" id="IPR001279">
    <property type="entry name" value="Metallo-B-lactamas"/>
</dbReference>